<dbReference type="PANTHER" id="PTHR11589">
    <property type="entry name" value="NERVE GROWTH FACTOR NGF -RELATED"/>
    <property type="match status" value="1"/>
</dbReference>
<sequence>MDLVAAKPACPYTTEWKLIYQARDINDTEVTVYQPDDGTENGLQWFYTATCDRAQIYRENPHCTNCCRGIDQNRFTSNCIPKKSYVMAYVKRREQSQYEWDWIQINTGCSCAVSNRHH</sequence>
<evidence type="ECO:0000259" key="3">
    <source>
        <dbReference type="SMART" id="SM00140"/>
    </source>
</evidence>
<feature type="domain" description="Nerve growth factor-related" evidence="3">
    <location>
        <begin position="10"/>
        <end position="112"/>
    </location>
</feature>
<dbReference type="Gene3D" id="2.10.90.10">
    <property type="entry name" value="Cystine-knot cytokines"/>
    <property type="match status" value="1"/>
</dbReference>
<evidence type="ECO:0000256" key="1">
    <source>
        <dbReference type="ARBA" id="ARBA00010783"/>
    </source>
</evidence>
<keyword evidence="2" id="KW-0339">Growth factor</keyword>
<dbReference type="GO" id="GO:0008083">
    <property type="term" value="F:growth factor activity"/>
    <property type="evidence" value="ECO:0007669"/>
    <property type="project" value="UniProtKB-KW"/>
</dbReference>
<comment type="similarity">
    <text evidence="1">Belongs to the NGF-beta family.</text>
</comment>
<comment type="caution">
    <text evidence="4">The sequence shown here is derived from an EMBL/GenBank/DDBJ whole genome shotgun (WGS) entry which is preliminary data.</text>
</comment>
<reference evidence="4" key="1">
    <citation type="submission" date="2019-08" db="EMBL/GenBank/DDBJ databases">
        <title>The improved chromosome-level genome for the pearl oyster Pinctada fucata martensii using PacBio sequencing and Hi-C.</title>
        <authorList>
            <person name="Zheng Z."/>
        </authorList>
    </citation>
    <scope>NUCLEOTIDE SEQUENCE</scope>
    <source>
        <strain evidence="4">ZZ-2019</strain>
        <tissue evidence="4">Adductor muscle</tissue>
    </source>
</reference>
<dbReference type="Proteomes" id="UP001186944">
    <property type="component" value="Unassembled WGS sequence"/>
</dbReference>
<dbReference type="GO" id="GO:0005163">
    <property type="term" value="F:nerve growth factor receptor binding"/>
    <property type="evidence" value="ECO:0007669"/>
    <property type="project" value="TreeGrafter"/>
</dbReference>
<dbReference type="Pfam" id="PF00243">
    <property type="entry name" value="NGF"/>
    <property type="match status" value="1"/>
</dbReference>
<dbReference type="SMART" id="SM00140">
    <property type="entry name" value="NGF"/>
    <property type="match status" value="1"/>
</dbReference>
<dbReference type="GO" id="GO:0048812">
    <property type="term" value="P:neuron projection morphogenesis"/>
    <property type="evidence" value="ECO:0007669"/>
    <property type="project" value="TreeGrafter"/>
</dbReference>
<dbReference type="InterPro" id="IPR002072">
    <property type="entry name" value="Nerve_growth_factor-rel"/>
</dbReference>
<name>A0AA89C6F4_PINIB</name>
<protein>
    <recommendedName>
        <fullName evidence="3">Nerve growth factor-related domain-containing protein</fullName>
    </recommendedName>
</protein>
<evidence type="ECO:0000313" key="4">
    <source>
        <dbReference type="EMBL" id="KAK3096705.1"/>
    </source>
</evidence>
<dbReference type="SUPFAM" id="SSF57501">
    <property type="entry name" value="Cystine-knot cytokines"/>
    <property type="match status" value="1"/>
</dbReference>
<dbReference type="AlphaFoldDB" id="A0AA89C6F4"/>
<dbReference type="PROSITE" id="PS50270">
    <property type="entry name" value="NGF_2"/>
    <property type="match status" value="1"/>
</dbReference>
<dbReference type="EMBL" id="VSWD01000007">
    <property type="protein sequence ID" value="KAK3096705.1"/>
    <property type="molecule type" value="Genomic_DNA"/>
</dbReference>
<proteinExistence type="inferred from homology"/>
<evidence type="ECO:0000313" key="5">
    <source>
        <dbReference type="Proteomes" id="UP001186944"/>
    </source>
</evidence>
<organism evidence="4 5">
    <name type="scientific">Pinctada imbricata</name>
    <name type="common">Atlantic pearl-oyster</name>
    <name type="synonym">Pinctada martensii</name>
    <dbReference type="NCBI Taxonomy" id="66713"/>
    <lineage>
        <taxon>Eukaryota</taxon>
        <taxon>Metazoa</taxon>
        <taxon>Spiralia</taxon>
        <taxon>Lophotrochozoa</taxon>
        <taxon>Mollusca</taxon>
        <taxon>Bivalvia</taxon>
        <taxon>Autobranchia</taxon>
        <taxon>Pteriomorphia</taxon>
        <taxon>Pterioida</taxon>
        <taxon>Pterioidea</taxon>
        <taxon>Pteriidae</taxon>
        <taxon>Pinctada</taxon>
    </lineage>
</organism>
<dbReference type="GO" id="GO:0043524">
    <property type="term" value="P:negative regulation of neuron apoptotic process"/>
    <property type="evidence" value="ECO:0007669"/>
    <property type="project" value="TreeGrafter"/>
</dbReference>
<dbReference type="GO" id="GO:0021675">
    <property type="term" value="P:nerve development"/>
    <property type="evidence" value="ECO:0007669"/>
    <property type="project" value="TreeGrafter"/>
</dbReference>
<keyword evidence="5" id="KW-1185">Reference proteome</keyword>
<gene>
    <name evidence="4" type="ORF">FSP39_002570</name>
</gene>
<dbReference type="GO" id="GO:0038180">
    <property type="term" value="P:nerve growth factor signaling pathway"/>
    <property type="evidence" value="ECO:0007669"/>
    <property type="project" value="TreeGrafter"/>
</dbReference>
<dbReference type="InterPro" id="IPR020408">
    <property type="entry name" value="Nerve_growth_factor-like"/>
</dbReference>
<accession>A0AA89C6F4</accession>
<dbReference type="GO" id="GO:0007169">
    <property type="term" value="P:cell surface receptor protein tyrosine kinase signaling pathway"/>
    <property type="evidence" value="ECO:0007669"/>
    <property type="project" value="TreeGrafter"/>
</dbReference>
<dbReference type="InterPro" id="IPR029034">
    <property type="entry name" value="Cystine-knot_cytokine"/>
</dbReference>
<dbReference type="PANTHER" id="PTHR11589:SF11">
    <property type="entry name" value="PREPRO-NEUROTROPHIN"/>
    <property type="match status" value="1"/>
</dbReference>
<evidence type="ECO:0000256" key="2">
    <source>
        <dbReference type="ARBA" id="ARBA00023030"/>
    </source>
</evidence>